<dbReference type="OrthoDB" id="361890at2759"/>
<protein>
    <submittedName>
        <fullName evidence="3">Cytochrome protein B</fullName>
    </submittedName>
</protein>
<comment type="caution">
    <text evidence="3">The sequence shown here is derived from an EMBL/GenBank/DDBJ whole genome shotgun (WGS) entry which is preliminary data.</text>
</comment>
<organism evidence="3 4">
    <name type="scientific">Toxoplasma gondii TgCatPRC2</name>
    <dbReference type="NCBI Taxonomy" id="1130821"/>
    <lineage>
        <taxon>Eukaryota</taxon>
        <taxon>Sar</taxon>
        <taxon>Alveolata</taxon>
        <taxon>Apicomplexa</taxon>
        <taxon>Conoidasida</taxon>
        <taxon>Coccidia</taxon>
        <taxon>Eucoccidiorida</taxon>
        <taxon>Eimeriorina</taxon>
        <taxon>Sarcocystidae</taxon>
        <taxon>Toxoplasma</taxon>
    </lineage>
</organism>
<dbReference type="GO" id="GO:0016020">
    <property type="term" value="C:membrane"/>
    <property type="evidence" value="ECO:0007669"/>
    <property type="project" value="InterPro"/>
</dbReference>
<dbReference type="GO" id="GO:0005739">
    <property type="term" value="C:mitochondrion"/>
    <property type="evidence" value="ECO:0007669"/>
    <property type="project" value="GOC"/>
</dbReference>
<evidence type="ECO:0000256" key="1">
    <source>
        <dbReference type="SAM" id="Phobius"/>
    </source>
</evidence>
<feature type="transmembrane region" description="Helical" evidence="1">
    <location>
        <begin position="64"/>
        <end position="85"/>
    </location>
</feature>
<reference evidence="4" key="1">
    <citation type="submission" date="2016-03" db="EMBL/GenBank/DDBJ databases">
        <authorList>
            <person name="Sibley D."/>
            <person name="Venepally P."/>
            <person name="Karamycheva S."/>
            <person name="Hadjithomas M."/>
            <person name="Khan A."/>
            <person name="Brunk B."/>
            <person name="Roos D."/>
            <person name="Caler E."/>
            <person name="Lorenzi H."/>
        </authorList>
    </citation>
    <scope>NUCLEOTIDE SEQUENCE [LARGE SCALE GENOMIC DNA]</scope>
    <source>
        <strain evidence="4">TgCatPRC2</strain>
    </source>
</reference>
<dbReference type="EMBL" id="AHZP02000419">
    <property type="protein sequence ID" value="KYK70915.1"/>
    <property type="molecule type" value="Genomic_DNA"/>
</dbReference>
<dbReference type="VEuPathDB" id="ToxoDB:TGPRC2_423410"/>
<proteinExistence type="predicted"/>
<dbReference type="InterPro" id="IPR027387">
    <property type="entry name" value="Cytb/b6-like_sf"/>
</dbReference>
<gene>
    <name evidence="3" type="ORF">TGPRC2_423410</name>
</gene>
<feature type="transmembrane region" description="Helical" evidence="1">
    <location>
        <begin position="97"/>
        <end position="115"/>
    </location>
</feature>
<accession>A0A151HNG0</accession>
<dbReference type="GO" id="GO:0006122">
    <property type="term" value="P:mitochondrial electron transport, ubiquinol to cytochrome c"/>
    <property type="evidence" value="ECO:0007669"/>
    <property type="project" value="TreeGrafter"/>
</dbReference>
<dbReference type="GO" id="GO:0008121">
    <property type="term" value="F:quinol-cytochrome-c reductase activity"/>
    <property type="evidence" value="ECO:0007669"/>
    <property type="project" value="TreeGrafter"/>
</dbReference>
<dbReference type="GO" id="GO:0016491">
    <property type="term" value="F:oxidoreductase activity"/>
    <property type="evidence" value="ECO:0007669"/>
    <property type="project" value="InterPro"/>
</dbReference>
<dbReference type="PANTHER" id="PTHR19271:SF16">
    <property type="entry name" value="CYTOCHROME B"/>
    <property type="match status" value="1"/>
</dbReference>
<feature type="domain" description="Cytochrome b/b6 N-terminal region profile" evidence="2">
    <location>
        <begin position="1"/>
        <end position="116"/>
    </location>
</feature>
<name>A0A151HNG0_TOXGO</name>
<feature type="transmembrane region" description="Helical" evidence="1">
    <location>
        <begin position="36"/>
        <end position="57"/>
    </location>
</feature>
<keyword evidence="1" id="KW-0472">Membrane</keyword>
<dbReference type="SUPFAM" id="SSF81342">
    <property type="entry name" value="Transmembrane di-heme cytochromes"/>
    <property type="match status" value="1"/>
</dbReference>
<dbReference type="PANTHER" id="PTHR19271">
    <property type="entry name" value="CYTOCHROME B"/>
    <property type="match status" value="1"/>
</dbReference>
<dbReference type="Gene3D" id="1.20.810.10">
    <property type="entry name" value="Cytochrome Bc1 Complex, Chain C"/>
    <property type="match status" value="1"/>
</dbReference>
<keyword evidence="1" id="KW-1133">Transmembrane helix</keyword>
<dbReference type="AlphaFoldDB" id="A0A151HNG0"/>
<dbReference type="PROSITE" id="PS51002">
    <property type="entry name" value="CYTB_NTER"/>
    <property type="match status" value="1"/>
</dbReference>
<evidence type="ECO:0000313" key="3">
    <source>
        <dbReference type="EMBL" id="KYK70915.1"/>
    </source>
</evidence>
<dbReference type="InterPro" id="IPR005797">
    <property type="entry name" value="Cyt_b/b6_N"/>
</dbReference>
<dbReference type="InterPro" id="IPR016174">
    <property type="entry name" value="Di-haem_cyt_TM"/>
</dbReference>
<dbReference type="Pfam" id="PF00033">
    <property type="entry name" value="Cytochrome_B"/>
    <property type="match status" value="1"/>
</dbReference>
<keyword evidence="1" id="KW-0812">Transmembrane</keyword>
<dbReference type="Proteomes" id="UP000075225">
    <property type="component" value="Unassembled WGS sequence"/>
</dbReference>
<sequence length="116" mass="12965">MISVSFANLAATGSAYASHYRLCIPVRITPPPTHSAWMSSLVLYLLTIATAFLGYVLPWGQMCFWGVTVITNLLSPIPYVVPWLLGGYFVPDVTLRRFFVLHIILHFTTGLVLCLY</sequence>
<evidence type="ECO:0000259" key="2">
    <source>
        <dbReference type="PROSITE" id="PS51002"/>
    </source>
</evidence>
<evidence type="ECO:0000313" key="4">
    <source>
        <dbReference type="Proteomes" id="UP000075225"/>
    </source>
</evidence>